<evidence type="ECO:0000313" key="2">
    <source>
        <dbReference type="EMBL" id="CUG90100.1"/>
    </source>
</evidence>
<organism evidence="2 3">
    <name type="scientific">Bodo saltans</name>
    <name type="common">Flagellated protozoan</name>
    <dbReference type="NCBI Taxonomy" id="75058"/>
    <lineage>
        <taxon>Eukaryota</taxon>
        <taxon>Discoba</taxon>
        <taxon>Euglenozoa</taxon>
        <taxon>Kinetoplastea</taxon>
        <taxon>Metakinetoplastina</taxon>
        <taxon>Eubodonida</taxon>
        <taxon>Bodonidae</taxon>
        <taxon>Bodo</taxon>
    </lineage>
</organism>
<feature type="region of interest" description="Disordered" evidence="1">
    <location>
        <begin position="81"/>
        <end position="105"/>
    </location>
</feature>
<protein>
    <submittedName>
        <fullName evidence="2">Uncharacterized protein</fullName>
    </submittedName>
</protein>
<dbReference type="Proteomes" id="UP000051952">
    <property type="component" value="Unassembled WGS sequence"/>
</dbReference>
<keyword evidence="3" id="KW-1185">Reference proteome</keyword>
<dbReference type="AlphaFoldDB" id="A0A0S4JID1"/>
<dbReference type="VEuPathDB" id="TriTrypDB:BSAL_25000"/>
<feature type="compositionally biased region" description="Polar residues" evidence="1">
    <location>
        <begin position="81"/>
        <end position="93"/>
    </location>
</feature>
<sequence length="151" mass="16157">MVFTILSEIVALLNPNAVDAANGLSIVAVALQIFSVLYGEFEHLLLRHRVTRFTVAAAGSEASFHSGFRDLLSLSTSFSSAPELSSKQTTPRKTNTTANRTSSTNSLQARDALENLVQVICETQLANHQFIASLNVPPAGGLAAHTLFDES</sequence>
<gene>
    <name evidence="2" type="ORF">BSAL_25000</name>
</gene>
<reference evidence="3" key="1">
    <citation type="submission" date="2015-09" db="EMBL/GenBank/DDBJ databases">
        <authorList>
            <consortium name="Pathogen Informatics"/>
        </authorList>
    </citation>
    <scope>NUCLEOTIDE SEQUENCE [LARGE SCALE GENOMIC DNA]</scope>
    <source>
        <strain evidence="3">Lake Konstanz</strain>
    </source>
</reference>
<proteinExistence type="predicted"/>
<feature type="compositionally biased region" description="Low complexity" evidence="1">
    <location>
        <begin position="94"/>
        <end position="105"/>
    </location>
</feature>
<evidence type="ECO:0000256" key="1">
    <source>
        <dbReference type="SAM" id="MobiDB-lite"/>
    </source>
</evidence>
<accession>A0A0S4JID1</accession>
<name>A0A0S4JID1_BODSA</name>
<dbReference type="EMBL" id="CYKH01001793">
    <property type="protein sequence ID" value="CUG90100.1"/>
    <property type="molecule type" value="Genomic_DNA"/>
</dbReference>
<evidence type="ECO:0000313" key="3">
    <source>
        <dbReference type="Proteomes" id="UP000051952"/>
    </source>
</evidence>